<keyword evidence="1" id="KW-0812">Transmembrane</keyword>
<feature type="transmembrane region" description="Helical" evidence="1">
    <location>
        <begin position="194"/>
        <end position="218"/>
    </location>
</feature>
<feature type="transmembrane region" description="Helical" evidence="1">
    <location>
        <begin position="114"/>
        <end position="131"/>
    </location>
</feature>
<feature type="transmembrane region" description="Helical" evidence="1">
    <location>
        <begin position="56"/>
        <end position="76"/>
    </location>
</feature>
<evidence type="ECO:0000259" key="2">
    <source>
        <dbReference type="Pfam" id="PF00892"/>
    </source>
</evidence>
<dbReference type="PANTHER" id="PTHR22911">
    <property type="entry name" value="ACYL-MALONYL CONDENSING ENZYME-RELATED"/>
    <property type="match status" value="1"/>
</dbReference>
<feature type="transmembrane region" description="Helical" evidence="1">
    <location>
        <begin position="250"/>
        <end position="271"/>
    </location>
</feature>
<dbReference type="InterPro" id="IPR000620">
    <property type="entry name" value="EamA_dom"/>
</dbReference>
<organism evidence="3 4">
    <name type="scientific">Pedobacter changchengzhani</name>
    <dbReference type="NCBI Taxonomy" id="2529274"/>
    <lineage>
        <taxon>Bacteria</taxon>
        <taxon>Pseudomonadati</taxon>
        <taxon>Bacteroidota</taxon>
        <taxon>Sphingobacteriia</taxon>
        <taxon>Sphingobacteriales</taxon>
        <taxon>Sphingobacteriaceae</taxon>
        <taxon>Pedobacter</taxon>
    </lineage>
</organism>
<evidence type="ECO:0000313" key="3">
    <source>
        <dbReference type="EMBL" id="TDG37499.1"/>
    </source>
</evidence>
<feature type="domain" description="EamA" evidence="2">
    <location>
        <begin position="10"/>
        <end position="130"/>
    </location>
</feature>
<feature type="transmembrane region" description="Helical" evidence="1">
    <location>
        <begin position="163"/>
        <end position="182"/>
    </location>
</feature>
<dbReference type="Proteomes" id="UP000295668">
    <property type="component" value="Unassembled WGS sequence"/>
</dbReference>
<dbReference type="EMBL" id="SJCY01000002">
    <property type="protein sequence ID" value="TDG37499.1"/>
    <property type="molecule type" value="Genomic_DNA"/>
</dbReference>
<gene>
    <name evidence="3" type="ORF">EZJ43_03195</name>
</gene>
<protein>
    <submittedName>
        <fullName evidence="3">Permease</fullName>
    </submittedName>
</protein>
<dbReference type="GO" id="GO:0016020">
    <property type="term" value="C:membrane"/>
    <property type="evidence" value="ECO:0007669"/>
    <property type="project" value="InterPro"/>
</dbReference>
<dbReference type="OrthoDB" id="369870at2"/>
<proteinExistence type="predicted"/>
<feature type="transmembrane region" description="Helical" evidence="1">
    <location>
        <begin position="137"/>
        <end position="156"/>
    </location>
</feature>
<feature type="domain" description="EamA" evidence="2">
    <location>
        <begin position="137"/>
        <end position="267"/>
    </location>
</feature>
<keyword evidence="1" id="KW-0472">Membrane</keyword>
<sequence>MSVPLRDLKAFLPEEILFYRVFVSCIIIWLTILIFKWKNLNADFKFFVELTKRNKFKFVSLTIISSILISCNWFTYMYAVNFVSLKSAAFAYLVCPLITAFCGFIFLKERVTKSKIIAMTVAIVSIVLLATGSVHEVVWSIIIASFYALYIVILKLIKEVDKFILLGLQLIISGLLMLPYHFLKSEPIPIEGLFWGHIFLIAILFTIIPLFLNAYALVGMPSSALGILIYLNPIVAFTVAFFYFDEKIDLAQVFAYCLLLVSIIIFNTSFLDRFFSKKHTQFG</sequence>
<evidence type="ECO:0000313" key="4">
    <source>
        <dbReference type="Proteomes" id="UP000295668"/>
    </source>
</evidence>
<reference evidence="3 4" key="1">
    <citation type="submission" date="2019-02" db="EMBL/GenBank/DDBJ databases">
        <title>Pedobacter sp. nov., a novel speices isolated from soil of pinguins habitat in Antarcitica.</title>
        <authorList>
            <person name="He R.-H."/>
        </authorList>
    </citation>
    <scope>NUCLEOTIDE SEQUENCE [LARGE SCALE GENOMIC DNA]</scope>
    <source>
        <strain evidence="3 4">E01020</strain>
    </source>
</reference>
<keyword evidence="4" id="KW-1185">Reference proteome</keyword>
<dbReference type="SUPFAM" id="SSF103481">
    <property type="entry name" value="Multidrug resistance efflux transporter EmrE"/>
    <property type="match status" value="2"/>
</dbReference>
<keyword evidence="1" id="KW-1133">Transmembrane helix</keyword>
<dbReference type="InterPro" id="IPR037185">
    <property type="entry name" value="EmrE-like"/>
</dbReference>
<dbReference type="AlphaFoldDB" id="A0A4R5MQI6"/>
<feature type="transmembrane region" description="Helical" evidence="1">
    <location>
        <begin position="225"/>
        <end position="244"/>
    </location>
</feature>
<accession>A0A4R5MQI6</accession>
<dbReference type="Pfam" id="PF00892">
    <property type="entry name" value="EamA"/>
    <property type="match status" value="2"/>
</dbReference>
<feature type="transmembrane region" description="Helical" evidence="1">
    <location>
        <begin position="88"/>
        <end position="107"/>
    </location>
</feature>
<comment type="caution">
    <text evidence="3">The sequence shown here is derived from an EMBL/GenBank/DDBJ whole genome shotgun (WGS) entry which is preliminary data.</text>
</comment>
<feature type="transmembrane region" description="Helical" evidence="1">
    <location>
        <begin position="16"/>
        <end position="35"/>
    </location>
</feature>
<name>A0A4R5MQI6_9SPHI</name>
<evidence type="ECO:0000256" key="1">
    <source>
        <dbReference type="SAM" id="Phobius"/>
    </source>
</evidence>